<accession>A0AAN8YG16</accession>
<gene>
    <name evidence="1" type="ORF">RDI58_010103</name>
</gene>
<protein>
    <submittedName>
        <fullName evidence="1">Uncharacterized protein</fullName>
    </submittedName>
</protein>
<proteinExistence type="predicted"/>
<organism evidence="1 2">
    <name type="scientific">Solanum bulbocastanum</name>
    <name type="common">Wild potato</name>
    <dbReference type="NCBI Taxonomy" id="147425"/>
    <lineage>
        <taxon>Eukaryota</taxon>
        <taxon>Viridiplantae</taxon>
        <taxon>Streptophyta</taxon>
        <taxon>Embryophyta</taxon>
        <taxon>Tracheophyta</taxon>
        <taxon>Spermatophyta</taxon>
        <taxon>Magnoliopsida</taxon>
        <taxon>eudicotyledons</taxon>
        <taxon>Gunneridae</taxon>
        <taxon>Pentapetalae</taxon>
        <taxon>asterids</taxon>
        <taxon>lamiids</taxon>
        <taxon>Solanales</taxon>
        <taxon>Solanaceae</taxon>
        <taxon>Solanoideae</taxon>
        <taxon>Solaneae</taxon>
        <taxon>Solanum</taxon>
    </lineage>
</organism>
<sequence>MILNLGSSNIIWKIPSKEHANKLLNRCEKRKEKSGATI</sequence>
<name>A0AAN8YG16_SOLBU</name>
<keyword evidence="2" id="KW-1185">Reference proteome</keyword>
<evidence type="ECO:0000313" key="1">
    <source>
        <dbReference type="EMBL" id="KAK6791022.1"/>
    </source>
</evidence>
<dbReference type="AlphaFoldDB" id="A0AAN8YG16"/>
<reference evidence="1 2" key="1">
    <citation type="submission" date="2024-02" db="EMBL/GenBank/DDBJ databases">
        <title>de novo genome assembly of Solanum bulbocastanum strain 11H21.</title>
        <authorList>
            <person name="Hosaka A.J."/>
        </authorList>
    </citation>
    <scope>NUCLEOTIDE SEQUENCE [LARGE SCALE GENOMIC DNA]</scope>
    <source>
        <tissue evidence="1">Young leaves</tissue>
    </source>
</reference>
<dbReference type="Proteomes" id="UP001371456">
    <property type="component" value="Unassembled WGS sequence"/>
</dbReference>
<comment type="caution">
    <text evidence="1">The sequence shown here is derived from an EMBL/GenBank/DDBJ whole genome shotgun (WGS) entry which is preliminary data.</text>
</comment>
<evidence type="ECO:0000313" key="2">
    <source>
        <dbReference type="Proteomes" id="UP001371456"/>
    </source>
</evidence>
<dbReference type="EMBL" id="JBANQN010000004">
    <property type="protein sequence ID" value="KAK6791022.1"/>
    <property type="molecule type" value="Genomic_DNA"/>
</dbReference>